<dbReference type="EMBL" id="CAJVPV010001586">
    <property type="protein sequence ID" value="CAG8501925.1"/>
    <property type="molecule type" value="Genomic_DNA"/>
</dbReference>
<accession>A0A9N8ZNX4</accession>
<proteinExistence type="predicted"/>
<evidence type="ECO:0000313" key="3">
    <source>
        <dbReference type="Proteomes" id="UP000789342"/>
    </source>
</evidence>
<feature type="compositionally biased region" description="Polar residues" evidence="1">
    <location>
        <begin position="46"/>
        <end position="55"/>
    </location>
</feature>
<dbReference type="Proteomes" id="UP000789342">
    <property type="component" value="Unassembled WGS sequence"/>
</dbReference>
<sequence>EEEPRKIRKLEDKIRELNQQLRELRMSYGKPNVTGEYNTRRPKTPTEGNNRGASNCNISKLCRRVMMMNKREAAGAGSTEDKTEKRANELTVISMEKQKTTNEGESQLANENVIAYPPPEPLVGNLC</sequence>
<feature type="non-terminal residue" evidence="2">
    <location>
        <position position="127"/>
    </location>
</feature>
<name>A0A9N8ZNX4_9GLOM</name>
<gene>
    <name evidence="2" type="ORF">AMORRO_LOCUS3293</name>
</gene>
<evidence type="ECO:0000313" key="2">
    <source>
        <dbReference type="EMBL" id="CAG8501925.1"/>
    </source>
</evidence>
<protein>
    <submittedName>
        <fullName evidence="2">16206_t:CDS:1</fullName>
    </submittedName>
</protein>
<feature type="compositionally biased region" description="Basic and acidic residues" evidence="1">
    <location>
        <begin position="72"/>
        <end position="88"/>
    </location>
</feature>
<reference evidence="2" key="1">
    <citation type="submission" date="2021-06" db="EMBL/GenBank/DDBJ databases">
        <authorList>
            <person name="Kallberg Y."/>
            <person name="Tangrot J."/>
            <person name="Rosling A."/>
        </authorList>
    </citation>
    <scope>NUCLEOTIDE SEQUENCE</scope>
    <source>
        <strain evidence="2">CL551</strain>
    </source>
</reference>
<dbReference type="AlphaFoldDB" id="A0A9N8ZNX4"/>
<comment type="caution">
    <text evidence="2">The sequence shown here is derived from an EMBL/GenBank/DDBJ whole genome shotgun (WGS) entry which is preliminary data.</text>
</comment>
<organism evidence="2 3">
    <name type="scientific">Acaulospora morrowiae</name>
    <dbReference type="NCBI Taxonomy" id="94023"/>
    <lineage>
        <taxon>Eukaryota</taxon>
        <taxon>Fungi</taxon>
        <taxon>Fungi incertae sedis</taxon>
        <taxon>Mucoromycota</taxon>
        <taxon>Glomeromycotina</taxon>
        <taxon>Glomeromycetes</taxon>
        <taxon>Diversisporales</taxon>
        <taxon>Acaulosporaceae</taxon>
        <taxon>Acaulospora</taxon>
    </lineage>
</organism>
<feature type="region of interest" description="Disordered" evidence="1">
    <location>
        <begin position="23"/>
        <end position="55"/>
    </location>
</feature>
<evidence type="ECO:0000256" key="1">
    <source>
        <dbReference type="SAM" id="MobiDB-lite"/>
    </source>
</evidence>
<feature type="region of interest" description="Disordered" evidence="1">
    <location>
        <begin position="72"/>
        <end position="110"/>
    </location>
</feature>
<keyword evidence="3" id="KW-1185">Reference proteome</keyword>